<reference evidence="1 2" key="1">
    <citation type="submission" date="2018-12" db="EMBL/GenBank/DDBJ databases">
        <title>Mesorhizobium carbonis sp. nov., isolated from coal mine water.</title>
        <authorList>
            <person name="Xin W."/>
            <person name="Xu Z."/>
            <person name="Xiang F."/>
            <person name="Zhang J."/>
            <person name="Xi L."/>
            <person name="Liu J."/>
        </authorList>
    </citation>
    <scope>NUCLEOTIDE SEQUENCE [LARGE SCALE GENOMIC DNA]</scope>
    <source>
        <strain evidence="1 2">B2.3</strain>
    </source>
</reference>
<keyword evidence="2" id="KW-1185">Reference proteome</keyword>
<sequence>MSMSTEITRLDDRALIRQLVRELVDGGYCLDELDVKLSQIVPVDLDLLHECFVELDAVGESQPMRAA</sequence>
<dbReference type="AlphaFoldDB" id="A0A429YXK1"/>
<gene>
    <name evidence="1" type="ORF">EJC49_12115</name>
</gene>
<dbReference type="EMBL" id="RWKW01000041">
    <property type="protein sequence ID" value="RST86161.1"/>
    <property type="molecule type" value="Genomic_DNA"/>
</dbReference>
<name>A0A429YXK1_9HYPH</name>
<protein>
    <submittedName>
        <fullName evidence="1">Uncharacterized protein</fullName>
    </submittedName>
</protein>
<organism evidence="1 2">
    <name type="scientific">Aquibium carbonis</name>
    <dbReference type="NCBI Taxonomy" id="2495581"/>
    <lineage>
        <taxon>Bacteria</taxon>
        <taxon>Pseudomonadati</taxon>
        <taxon>Pseudomonadota</taxon>
        <taxon>Alphaproteobacteria</taxon>
        <taxon>Hyphomicrobiales</taxon>
        <taxon>Phyllobacteriaceae</taxon>
        <taxon>Aquibium</taxon>
    </lineage>
</organism>
<dbReference type="Proteomes" id="UP000278398">
    <property type="component" value="Unassembled WGS sequence"/>
</dbReference>
<proteinExistence type="predicted"/>
<evidence type="ECO:0000313" key="2">
    <source>
        <dbReference type="Proteomes" id="UP000278398"/>
    </source>
</evidence>
<comment type="caution">
    <text evidence="1">The sequence shown here is derived from an EMBL/GenBank/DDBJ whole genome shotgun (WGS) entry which is preliminary data.</text>
</comment>
<dbReference type="RefSeq" id="WP_126700184.1">
    <property type="nucleotide sequence ID" value="NZ_RWKW01000041.1"/>
</dbReference>
<dbReference type="OrthoDB" id="8451705at2"/>
<evidence type="ECO:0000313" key="1">
    <source>
        <dbReference type="EMBL" id="RST86161.1"/>
    </source>
</evidence>
<accession>A0A429YXK1</accession>